<dbReference type="Gene3D" id="2.60.120.10">
    <property type="entry name" value="Jelly Rolls"/>
    <property type="match status" value="1"/>
</dbReference>
<dbReference type="CDD" id="cd00092">
    <property type="entry name" value="HTH_CRP"/>
    <property type="match status" value="1"/>
</dbReference>
<dbReference type="PANTHER" id="PTHR24567">
    <property type="entry name" value="CRP FAMILY TRANSCRIPTIONAL REGULATORY PROTEIN"/>
    <property type="match status" value="1"/>
</dbReference>
<dbReference type="PROSITE" id="PS51063">
    <property type="entry name" value="HTH_CRP_2"/>
    <property type="match status" value="1"/>
</dbReference>
<evidence type="ECO:0000256" key="2">
    <source>
        <dbReference type="ARBA" id="ARBA00023125"/>
    </source>
</evidence>
<dbReference type="InterPro" id="IPR018490">
    <property type="entry name" value="cNMP-bd_dom_sf"/>
</dbReference>
<dbReference type="SUPFAM" id="SSF46785">
    <property type="entry name" value="Winged helix' DNA-binding domain"/>
    <property type="match status" value="1"/>
</dbReference>
<keyword evidence="7" id="KW-1185">Reference proteome</keyword>
<evidence type="ECO:0000256" key="1">
    <source>
        <dbReference type="ARBA" id="ARBA00023015"/>
    </source>
</evidence>
<sequence length="234" mass="25679">MPVINRLQKGCKDCAVRHPNSFCALDPDALERLDTLGQQIDVEPRTIVVEEEGKPRNLYVVCAGRLKVVVSSESGHSLLLRIAGPGDVIGLAAVLRNVPYEASAESLEPCRLKRIPQSAFLEFMHSHAQVSQNCANEAAAEYQQALISARRLALSGSAAARLANTLIEWAHPRDLSAPARFAMTLTHEELGSMAGITRETTSRLLARFEREALIHRRGAFLEIPRPDRLAALTE</sequence>
<evidence type="ECO:0000313" key="7">
    <source>
        <dbReference type="Proteomes" id="UP000321820"/>
    </source>
</evidence>
<dbReference type="GO" id="GO:0005829">
    <property type="term" value="C:cytosol"/>
    <property type="evidence" value="ECO:0007669"/>
    <property type="project" value="TreeGrafter"/>
</dbReference>
<dbReference type="RefSeq" id="WP_147647002.1">
    <property type="nucleotide sequence ID" value="NZ_CP042806.1"/>
</dbReference>
<dbReference type="SUPFAM" id="SSF51206">
    <property type="entry name" value="cAMP-binding domain-like"/>
    <property type="match status" value="1"/>
</dbReference>
<dbReference type="AlphaFoldDB" id="A0A5B9E6A9"/>
<keyword evidence="2" id="KW-0238">DNA-binding</keyword>
<dbReference type="InterPro" id="IPR036388">
    <property type="entry name" value="WH-like_DNA-bd_sf"/>
</dbReference>
<dbReference type="OrthoDB" id="114682at2"/>
<evidence type="ECO:0000259" key="5">
    <source>
        <dbReference type="PROSITE" id="PS51063"/>
    </source>
</evidence>
<dbReference type="PANTHER" id="PTHR24567:SF68">
    <property type="entry name" value="DNA-BINDING TRANSCRIPTIONAL DUAL REGULATOR CRP"/>
    <property type="match status" value="1"/>
</dbReference>
<dbReference type="InterPro" id="IPR014710">
    <property type="entry name" value="RmlC-like_jellyroll"/>
</dbReference>
<dbReference type="GO" id="GO:0003677">
    <property type="term" value="F:DNA binding"/>
    <property type="evidence" value="ECO:0007669"/>
    <property type="project" value="UniProtKB-KW"/>
</dbReference>
<dbReference type="PROSITE" id="PS50042">
    <property type="entry name" value="CNMP_BINDING_3"/>
    <property type="match status" value="1"/>
</dbReference>
<dbReference type="Pfam" id="PF13545">
    <property type="entry name" value="HTH_Crp_2"/>
    <property type="match status" value="1"/>
</dbReference>
<evidence type="ECO:0000259" key="4">
    <source>
        <dbReference type="PROSITE" id="PS50042"/>
    </source>
</evidence>
<dbReference type="Gene3D" id="1.10.10.10">
    <property type="entry name" value="Winged helix-like DNA-binding domain superfamily/Winged helix DNA-binding domain"/>
    <property type="match status" value="1"/>
</dbReference>
<evidence type="ECO:0000256" key="3">
    <source>
        <dbReference type="ARBA" id="ARBA00023163"/>
    </source>
</evidence>
<dbReference type="InterPro" id="IPR050397">
    <property type="entry name" value="Env_Response_Regulators"/>
</dbReference>
<evidence type="ECO:0000313" key="6">
    <source>
        <dbReference type="EMBL" id="QEE27812.1"/>
    </source>
</evidence>
<protein>
    <submittedName>
        <fullName evidence="6">Crp/Fnr family transcriptional regulator</fullName>
    </submittedName>
</protein>
<keyword evidence="1" id="KW-0805">Transcription regulation</keyword>
<dbReference type="KEGG" id="talb:FTW19_07270"/>
<organism evidence="6 7">
    <name type="scientific">Terriglobus albidus</name>
    <dbReference type="NCBI Taxonomy" id="1592106"/>
    <lineage>
        <taxon>Bacteria</taxon>
        <taxon>Pseudomonadati</taxon>
        <taxon>Acidobacteriota</taxon>
        <taxon>Terriglobia</taxon>
        <taxon>Terriglobales</taxon>
        <taxon>Acidobacteriaceae</taxon>
        <taxon>Terriglobus</taxon>
    </lineage>
</organism>
<dbReference type="SMART" id="SM00100">
    <property type="entry name" value="cNMP"/>
    <property type="match status" value="1"/>
</dbReference>
<dbReference type="InterPro" id="IPR036390">
    <property type="entry name" value="WH_DNA-bd_sf"/>
</dbReference>
<dbReference type="InterPro" id="IPR000595">
    <property type="entry name" value="cNMP-bd_dom"/>
</dbReference>
<dbReference type="GO" id="GO:0003700">
    <property type="term" value="F:DNA-binding transcription factor activity"/>
    <property type="evidence" value="ECO:0007669"/>
    <property type="project" value="TreeGrafter"/>
</dbReference>
<dbReference type="Proteomes" id="UP000321820">
    <property type="component" value="Chromosome"/>
</dbReference>
<dbReference type="InterPro" id="IPR012318">
    <property type="entry name" value="HTH_CRP"/>
</dbReference>
<reference evidence="6 7" key="1">
    <citation type="submission" date="2019-08" db="EMBL/GenBank/DDBJ databases">
        <title>Complete genome sequence of Terriglobus albidus strain ORNL.</title>
        <authorList>
            <person name="Podar M."/>
        </authorList>
    </citation>
    <scope>NUCLEOTIDE SEQUENCE [LARGE SCALE GENOMIC DNA]</scope>
    <source>
        <strain evidence="6 7">ORNL</strain>
    </source>
</reference>
<feature type="domain" description="Cyclic nucleotide-binding" evidence="4">
    <location>
        <begin position="21"/>
        <end position="141"/>
    </location>
</feature>
<dbReference type="SMART" id="SM00419">
    <property type="entry name" value="HTH_CRP"/>
    <property type="match status" value="1"/>
</dbReference>
<dbReference type="Pfam" id="PF00027">
    <property type="entry name" value="cNMP_binding"/>
    <property type="match status" value="1"/>
</dbReference>
<gene>
    <name evidence="6" type="ORF">FTW19_07270</name>
</gene>
<dbReference type="PRINTS" id="PR00034">
    <property type="entry name" value="HTHCRP"/>
</dbReference>
<dbReference type="CDD" id="cd00038">
    <property type="entry name" value="CAP_ED"/>
    <property type="match status" value="1"/>
</dbReference>
<keyword evidence="3" id="KW-0804">Transcription</keyword>
<name>A0A5B9E6A9_9BACT</name>
<proteinExistence type="predicted"/>
<dbReference type="EMBL" id="CP042806">
    <property type="protein sequence ID" value="QEE27812.1"/>
    <property type="molecule type" value="Genomic_DNA"/>
</dbReference>
<accession>A0A5B9E6A9</accession>
<feature type="domain" description="HTH crp-type" evidence="5">
    <location>
        <begin position="156"/>
        <end position="227"/>
    </location>
</feature>